<sequence>MDHFEQPSAKLLYLINEMNRLKMITQLEKCTLKQFILQEHQGIYDLLKQYPKSDTELELAEAIIILLRGAPNSGQQQVQDDSEYQADLNIADDLQSPLGNQLVKRKLRQQKKHQQQDSRPFELNKIQ</sequence>
<accession>A0A8S1NLD2</accession>
<comment type="caution">
    <text evidence="2">The sequence shown here is derived from an EMBL/GenBank/DDBJ whole genome shotgun (WGS) entry which is preliminary data.</text>
</comment>
<keyword evidence="3" id="KW-1185">Reference proteome</keyword>
<evidence type="ECO:0000313" key="3">
    <source>
        <dbReference type="Proteomes" id="UP000688137"/>
    </source>
</evidence>
<evidence type="ECO:0000256" key="1">
    <source>
        <dbReference type="SAM" id="MobiDB-lite"/>
    </source>
</evidence>
<gene>
    <name evidence="2" type="ORF">PPRIM_AZ9-3.1.T0850189</name>
</gene>
<dbReference type="OMA" id="SRPFELN"/>
<protein>
    <submittedName>
        <fullName evidence="2">Uncharacterized protein</fullName>
    </submittedName>
</protein>
<dbReference type="EMBL" id="CAJJDM010000088">
    <property type="protein sequence ID" value="CAD8090283.1"/>
    <property type="molecule type" value="Genomic_DNA"/>
</dbReference>
<dbReference type="Proteomes" id="UP000688137">
    <property type="component" value="Unassembled WGS sequence"/>
</dbReference>
<proteinExistence type="predicted"/>
<feature type="region of interest" description="Disordered" evidence="1">
    <location>
        <begin position="105"/>
        <end position="127"/>
    </location>
</feature>
<reference evidence="2" key="1">
    <citation type="submission" date="2021-01" db="EMBL/GenBank/DDBJ databases">
        <authorList>
            <consortium name="Genoscope - CEA"/>
            <person name="William W."/>
        </authorList>
    </citation>
    <scope>NUCLEOTIDE SEQUENCE</scope>
</reference>
<organism evidence="2 3">
    <name type="scientific">Paramecium primaurelia</name>
    <dbReference type="NCBI Taxonomy" id="5886"/>
    <lineage>
        <taxon>Eukaryota</taxon>
        <taxon>Sar</taxon>
        <taxon>Alveolata</taxon>
        <taxon>Ciliophora</taxon>
        <taxon>Intramacronucleata</taxon>
        <taxon>Oligohymenophorea</taxon>
        <taxon>Peniculida</taxon>
        <taxon>Parameciidae</taxon>
        <taxon>Paramecium</taxon>
    </lineage>
</organism>
<feature type="compositionally biased region" description="Basic and acidic residues" evidence="1">
    <location>
        <begin position="114"/>
        <end position="127"/>
    </location>
</feature>
<evidence type="ECO:0000313" key="2">
    <source>
        <dbReference type="EMBL" id="CAD8090283.1"/>
    </source>
</evidence>
<dbReference type="AlphaFoldDB" id="A0A8S1NLD2"/>
<name>A0A8S1NLD2_PARPR</name>